<evidence type="ECO:0000313" key="1">
    <source>
        <dbReference type="EMBL" id="GJT68008.1"/>
    </source>
</evidence>
<dbReference type="Proteomes" id="UP001151760">
    <property type="component" value="Unassembled WGS sequence"/>
</dbReference>
<dbReference type="EMBL" id="BQNB010017860">
    <property type="protein sequence ID" value="GJT68008.1"/>
    <property type="molecule type" value="Genomic_DNA"/>
</dbReference>
<comment type="caution">
    <text evidence="1">The sequence shown here is derived from an EMBL/GenBank/DDBJ whole genome shotgun (WGS) entry which is preliminary data.</text>
</comment>
<organism evidence="1 2">
    <name type="scientific">Tanacetum coccineum</name>
    <dbReference type="NCBI Taxonomy" id="301880"/>
    <lineage>
        <taxon>Eukaryota</taxon>
        <taxon>Viridiplantae</taxon>
        <taxon>Streptophyta</taxon>
        <taxon>Embryophyta</taxon>
        <taxon>Tracheophyta</taxon>
        <taxon>Spermatophyta</taxon>
        <taxon>Magnoliopsida</taxon>
        <taxon>eudicotyledons</taxon>
        <taxon>Gunneridae</taxon>
        <taxon>Pentapetalae</taxon>
        <taxon>asterids</taxon>
        <taxon>campanulids</taxon>
        <taxon>Asterales</taxon>
        <taxon>Asteraceae</taxon>
        <taxon>Asteroideae</taxon>
        <taxon>Anthemideae</taxon>
        <taxon>Anthemidinae</taxon>
        <taxon>Tanacetum</taxon>
    </lineage>
</organism>
<keyword evidence="2" id="KW-1185">Reference proteome</keyword>
<accession>A0ABQ5FXA7</accession>
<sequence>MIITNDAAKKHGGILIDSPQKEQEEVHMDKDVLEQVEHEVNEEVPKSSGIMFPIASSKESSKLLSIPTVETAIPTVSTHVPTDSEIIFTIDPSEPPSTPAVESTVPTVSTPVLTVIKSRGGLLGIKC</sequence>
<gene>
    <name evidence="1" type="ORF">Tco_1019488</name>
</gene>
<reference evidence="1" key="1">
    <citation type="journal article" date="2022" name="Int. J. Mol. Sci.">
        <title>Draft Genome of Tanacetum Coccineum: Genomic Comparison of Closely Related Tanacetum-Family Plants.</title>
        <authorList>
            <person name="Yamashiro T."/>
            <person name="Shiraishi A."/>
            <person name="Nakayama K."/>
            <person name="Satake H."/>
        </authorList>
    </citation>
    <scope>NUCLEOTIDE SEQUENCE</scope>
</reference>
<protein>
    <submittedName>
        <fullName evidence="1">Uncharacterized protein</fullName>
    </submittedName>
</protein>
<evidence type="ECO:0000313" key="2">
    <source>
        <dbReference type="Proteomes" id="UP001151760"/>
    </source>
</evidence>
<reference evidence="1" key="2">
    <citation type="submission" date="2022-01" db="EMBL/GenBank/DDBJ databases">
        <authorList>
            <person name="Yamashiro T."/>
            <person name="Shiraishi A."/>
            <person name="Satake H."/>
            <person name="Nakayama K."/>
        </authorList>
    </citation>
    <scope>NUCLEOTIDE SEQUENCE</scope>
</reference>
<proteinExistence type="predicted"/>
<name>A0ABQ5FXA7_9ASTR</name>